<dbReference type="PANTHER" id="PTHR15034">
    <property type="entry name" value="DEATH DOMAIN-CONTAINING PROTEIN CRADD"/>
    <property type="match status" value="1"/>
</dbReference>
<dbReference type="CDD" id="cd01671">
    <property type="entry name" value="CARD"/>
    <property type="match status" value="2"/>
</dbReference>
<evidence type="ECO:0000259" key="1">
    <source>
        <dbReference type="PROSITE" id="PS50209"/>
    </source>
</evidence>
<dbReference type="RefSeq" id="XP_038065985.1">
    <property type="nucleotide sequence ID" value="XM_038210057.1"/>
</dbReference>
<dbReference type="AlphaFoldDB" id="A0A914APM8"/>
<evidence type="ECO:0000313" key="2">
    <source>
        <dbReference type="EnsemblMetazoa" id="XP_038065985.1"/>
    </source>
</evidence>
<dbReference type="GO" id="GO:0002020">
    <property type="term" value="F:protease binding"/>
    <property type="evidence" value="ECO:0007669"/>
    <property type="project" value="InterPro"/>
</dbReference>
<dbReference type="PROSITE" id="PS50209">
    <property type="entry name" value="CARD"/>
    <property type="match status" value="2"/>
</dbReference>
<dbReference type="Pfam" id="PF00619">
    <property type="entry name" value="CARD"/>
    <property type="match status" value="2"/>
</dbReference>
<accession>A0A914APM8</accession>
<dbReference type="GeneID" id="119736052"/>
<dbReference type="Proteomes" id="UP000887568">
    <property type="component" value="Unplaced"/>
</dbReference>
<feature type="domain" description="CARD" evidence="1">
    <location>
        <begin position="1"/>
        <end position="89"/>
    </location>
</feature>
<dbReference type="EnsemblMetazoa" id="XM_038210057.1">
    <property type="protein sequence ID" value="XP_038065985.1"/>
    <property type="gene ID" value="LOC119736052"/>
</dbReference>
<feature type="domain" description="CARD" evidence="1">
    <location>
        <begin position="97"/>
        <end position="183"/>
    </location>
</feature>
<dbReference type="InterPro" id="IPR011029">
    <property type="entry name" value="DEATH-like_dom_sf"/>
</dbReference>
<dbReference type="PANTHER" id="PTHR15034:SF5">
    <property type="entry name" value="DEATH DOMAIN-CONTAINING PROTEIN CRADD"/>
    <property type="match status" value="1"/>
</dbReference>
<dbReference type="InterPro" id="IPR037939">
    <property type="entry name" value="CRADD"/>
</dbReference>
<proteinExistence type="predicted"/>
<name>A0A914APM8_PATMI</name>
<dbReference type="OrthoDB" id="10031931at2759"/>
<dbReference type="InterPro" id="IPR001315">
    <property type="entry name" value="CARD"/>
</dbReference>
<dbReference type="GO" id="GO:0070513">
    <property type="term" value="F:death domain binding"/>
    <property type="evidence" value="ECO:0007669"/>
    <property type="project" value="InterPro"/>
</dbReference>
<dbReference type="OMA" id="AYQHFRY"/>
<dbReference type="GO" id="GO:0042981">
    <property type="term" value="P:regulation of apoptotic process"/>
    <property type="evidence" value="ECO:0007669"/>
    <property type="project" value="InterPro"/>
</dbReference>
<sequence length="183" mass="20983">MDERNREKLCYHYDAIAQELNTEHVLLYLNGTVLTPYECDKIAAGKTRKDRAKSLLDILVTKGPLAYQHFRYALKERYAHLVKKLDTESAIPERDNNTPVAKKITFQRRDSLILNLKTDSIMDVLEKGGILSKEDCNQVRAGMTKEDKARVLVNMIPERGPSAYRQFKLAVKAHQPKLAELLE</sequence>
<dbReference type="Gene3D" id="1.10.533.10">
    <property type="entry name" value="Death Domain, Fas"/>
    <property type="match status" value="2"/>
</dbReference>
<keyword evidence="3" id="KW-1185">Reference proteome</keyword>
<dbReference type="SUPFAM" id="SSF47986">
    <property type="entry name" value="DEATH domain"/>
    <property type="match status" value="2"/>
</dbReference>
<protein>
    <recommendedName>
        <fullName evidence="1">CARD domain-containing protein</fullName>
    </recommendedName>
</protein>
<evidence type="ECO:0000313" key="3">
    <source>
        <dbReference type="Proteomes" id="UP000887568"/>
    </source>
</evidence>
<organism evidence="2 3">
    <name type="scientific">Patiria miniata</name>
    <name type="common">Bat star</name>
    <name type="synonym">Asterina miniata</name>
    <dbReference type="NCBI Taxonomy" id="46514"/>
    <lineage>
        <taxon>Eukaryota</taxon>
        <taxon>Metazoa</taxon>
        <taxon>Echinodermata</taxon>
        <taxon>Eleutherozoa</taxon>
        <taxon>Asterozoa</taxon>
        <taxon>Asteroidea</taxon>
        <taxon>Valvatacea</taxon>
        <taxon>Valvatida</taxon>
        <taxon>Asterinidae</taxon>
        <taxon>Patiria</taxon>
    </lineage>
</organism>
<reference evidence="2" key="1">
    <citation type="submission" date="2022-11" db="UniProtKB">
        <authorList>
            <consortium name="EnsemblMetazoa"/>
        </authorList>
    </citation>
    <scope>IDENTIFICATION</scope>
</reference>